<accession>A0A7J7IJ09</accession>
<gene>
    <name evidence="1" type="ORF">F1559_004064</name>
</gene>
<evidence type="ECO:0000313" key="2">
    <source>
        <dbReference type="Proteomes" id="UP000530660"/>
    </source>
</evidence>
<dbReference type="EMBL" id="VWRR01000008">
    <property type="protein sequence ID" value="KAF6003096.1"/>
    <property type="molecule type" value="Genomic_DNA"/>
</dbReference>
<organism evidence="1 2">
    <name type="scientific">Cyanidiococcus yangmingshanensis</name>
    <dbReference type="NCBI Taxonomy" id="2690220"/>
    <lineage>
        <taxon>Eukaryota</taxon>
        <taxon>Rhodophyta</taxon>
        <taxon>Bangiophyceae</taxon>
        <taxon>Cyanidiales</taxon>
        <taxon>Cyanidiaceae</taxon>
        <taxon>Cyanidiococcus</taxon>
    </lineage>
</organism>
<dbReference type="AlphaFoldDB" id="A0A7J7IJ09"/>
<keyword evidence="2" id="KW-1185">Reference proteome</keyword>
<dbReference type="Proteomes" id="UP000530660">
    <property type="component" value="Unassembled WGS sequence"/>
</dbReference>
<evidence type="ECO:0000313" key="1">
    <source>
        <dbReference type="EMBL" id="KAF6003096.1"/>
    </source>
</evidence>
<protein>
    <submittedName>
        <fullName evidence="1">Uncharacterized protein</fullName>
    </submittedName>
</protein>
<proteinExistence type="predicted"/>
<name>A0A7J7IJ09_9RHOD</name>
<comment type="caution">
    <text evidence="1">The sequence shown here is derived from an EMBL/GenBank/DDBJ whole genome shotgun (WGS) entry which is preliminary data.</text>
</comment>
<sequence length="121" mass="13936">MSEDISEERSQVQGSVDSWARARVDELRNVVLSGQAAGVFSSPQVVPALEVDRALRELERTHARPLRREQASCAGNAYKESLKLLRAEFVVDETWRSVESLLSKAERLRRCYRFIEQDWKE</sequence>
<dbReference type="OrthoDB" id="10398782at2759"/>
<reference evidence="1 2" key="1">
    <citation type="journal article" date="2020" name="J. Phycol.">
        <title>Comparative genome analysis reveals Cyanidiococcus gen. nov., a new extremophilic red algal genus sister to Cyanidioschyzon (Cyanidioschyzonaceae, Rhodophyta).</title>
        <authorList>
            <person name="Liu S.-L."/>
            <person name="Chiang Y.-R."/>
            <person name="Yoon H.S."/>
            <person name="Fu H.-Y."/>
        </authorList>
    </citation>
    <scope>NUCLEOTIDE SEQUENCE [LARGE SCALE GENOMIC DNA]</scope>
    <source>
        <strain evidence="1 2">THAL066</strain>
    </source>
</reference>